<dbReference type="SMART" id="SM00260">
    <property type="entry name" value="CheW"/>
    <property type="match status" value="2"/>
</dbReference>
<feature type="domain" description="HPt" evidence="9">
    <location>
        <begin position="1"/>
        <end position="99"/>
    </location>
</feature>
<dbReference type="PANTHER" id="PTHR43395">
    <property type="entry name" value="SENSOR HISTIDINE KINASE CHEA"/>
    <property type="match status" value="1"/>
</dbReference>
<evidence type="ECO:0000259" key="8">
    <source>
        <dbReference type="PROSITE" id="PS50851"/>
    </source>
</evidence>
<dbReference type="InterPro" id="IPR004358">
    <property type="entry name" value="Sig_transdc_His_kin-like_C"/>
</dbReference>
<dbReference type="SUPFAM" id="SSF47226">
    <property type="entry name" value="Histidine-containing phosphotransfer domain, HPT domain"/>
    <property type="match status" value="1"/>
</dbReference>
<reference evidence="10" key="1">
    <citation type="submission" date="2013-04" db="EMBL/GenBank/DDBJ databases">
        <authorList>
            <person name="Harkins D.M."/>
            <person name="Durkin A.S."/>
            <person name="Selengut J.D."/>
            <person name="Sanka R."/>
            <person name="DePew J."/>
            <person name="Purushe J."/>
            <person name="Ahmed A."/>
            <person name="van der Linden H."/>
            <person name="Goris M.G.A."/>
            <person name="Hartskeerl R.A."/>
            <person name="Vinetz J.M."/>
            <person name="Sutton G.G."/>
            <person name="Nelson W.C."/>
            <person name="Fouts D.E."/>
        </authorList>
    </citation>
    <scope>NUCLEOTIDE SEQUENCE [LARGE SCALE GENOMIC DNA]</scope>
    <source>
        <strain evidence="10">BUT 6</strain>
    </source>
</reference>
<dbReference type="Gene3D" id="3.30.565.10">
    <property type="entry name" value="Histidine kinase-like ATPase, C-terminal domain"/>
    <property type="match status" value="1"/>
</dbReference>
<dbReference type="PROSITE" id="PS50109">
    <property type="entry name" value="HIS_KIN"/>
    <property type="match status" value="1"/>
</dbReference>
<dbReference type="FunFam" id="3.30.565.10:FF:000016">
    <property type="entry name" value="Chemotaxis protein CheA, putative"/>
    <property type="match status" value="1"/>
</dbReference>
<dbReference type="InterPro" id="IPR037006">
    <property type="entry name" value="CheA-like_homodim_sf"/>
</dbReference>
<evidence type="ECO:0000256" key="4">
    <source>
        <dbReference type="ARBA" id="ARBA00022679"/>
    </source>
</evidence>
<feature type="domain" description="Histidine kinase" evidence="7">
    <location>
        <begin position="281"/>
        <end position="531"/>
    </location>
</feature>
<dbReference type="SMART" id="SM00073">
    <property type="entry name" value="HPT"/>
    <property type="match status" value="1"/>
</dbReference>
<evidence type="ECO:0000259" key="9">
    <source>
        <dbReference type="PROSITE" id="PS50894"/>
    </source>
</evidence>
<evidence type="ECO:0000256" key="5">
    <source>
        <dbReference type="ARBA" id="ARBA00022777"/>
    </source>
</evidence>
<dbReference type="InterPro" id="IPR005467">
    <property type="entry name" value="His_kinase_dom"/>
</dbReference>
<evidence type="ECO:0000313" key="10">
    <source>
        <dbReference type="EMBL" id="EPG75652.1"/>
    </source>
</evidence>
<evidence type="ECO:0000256" key="6">
    <source>
        <dbReference type="PROSITE-ProRule" id="PRU00110"/>
    </source>
</evidence>
<dbReference type="PANTHER" id="PTHR43395:SF8">
    <property type="entry name" value="HISTIDINE KINASE"/>
    <property type="match status" value="1"/>
</dbReference>
<dbReference type="EMBL" id="AKWZ02000003">
    <property type="protein sequence ID" value="EPG75652.1"/>
    <property type="molecule type" value="Genomic_DNA"/>
</dbReference>
<dbReference type="SMART" id="SM00387">
    <property type="entry name" value="HATPase_c"/>
    <property type="match status" value="1"/>
</dbReference>
<gene>
    <name evidence="10" type="ORF">LEP1GSC058_2003</name>
</gene>
<dbReference type="InterPro" id="IPR036061">
    <property type="entry name" value="CheW-like_dom_sf"/>
</dbReference>
<dbReference type="EC" id="2.7.13.3" evidence="2"/>
<protein>
    <recommendedName>
        <fullName evidence="2">histidine kinase</fullName>
        <ecNumber evidence="2">2.7.13.3</ecNumber>
    </recommendedName>
</protein>
<dbReference type="Pfam" id="PF02518">
    <property type="entry name" value="HATPase_c"/>
    <property type="match status" value="1"/>
</dbReference>
<dbReference type="GO" id="GO:0005737">
    <property type="term" value="C:cytoplasm"/>
    <property type="evidence" value="ECO:0007669"/>
    <property type="project" value="InterPro"/>
</dbReference>
<evidence type="ECO:0000259" key="7">
    <source>
        <dbReference type="PROSITE" id="PS50109"/>
    </source>
</evidence>
<evidence type="ECO:0000256" key="2">
    <source>
        <dbReference type="ARBA" id="ARBA00012438"/>
    </source>
</evidence>
<keyword evidence="5" id="KW-0418">Kinase</keyword>
<dbReference type="PRINTS" id="PR00344">
    <property type="entry name" value="BCTRLSENSOR"/>
</dbReference>
<feature type="domain" description="CheW-like" evidence="8">
    <location>
        <begin position="685"/>
        <end position="816"/>
    </location>
</feature>
<dbReference type="Pfam" id="PF01627">
    <property type="entry name" value="Hpt"/>
    <property type="match status" value="1"/>
</dbReference>
<dbReference type="GO" id="GO:0006935">
    <property type="term" value="P:chemotaxis"/>
    <property type="evidence" value="ECO:0007669"/>
    <property type="project" value="InterPro"/>
</dbReference>
<keyword evidence="4" id="KW-0808">Transferase</keyword>
<dbReference type="Gene3D" id="1.20.120.160">
    <property type="entry name" value="HPT domain"/>
    <property type="match status" value="1"/>
</dbReference>
<dbReference type="PROSITE" id="PS50894">
    <property type="entry name" value="HPT"/>
    <property type="match status" value="1"/>
</dbReference>
<dbReference type="PROSITE" id="PS50851">
    <property type="entry name" value="CHEW"/>
    <property type="match status" value="2"/>
</dbReference>
<keyword evidence="11" id="KW-1185">Reference proteome</keyword>
<comment type="caution">
    <text evidence="10">The sequence shown here is derived from an EMBL/GenBank/DDBJ whole genome shotgun (WGS) entry which is preliminary data.</text>
</comment>
<keyword evidence="3 6" id="KW-0597">Phosphoprotein</keyword>
<sequence>MSLLKDFQAESADLLDLAEQAVLDIEKDYKPEQVNTLFRVIHTIKGNSAIFDLPAVSKISHSLESLLNHRRKTETRPSDEEIALILNCLDEIRQMLSQVEKNKEWNVEDLLVRINSFLTKIESGEKASFGLYPAKSEPKNEEKIVPKEKAKISIPKKFADKAKSENKSLYFLKYQSKETDEHAGIDPVLASVSVVGEVLLSGQLDSSQNGASQNGSHKRYIIVLSNLTKEDISRNTNIPENAFIAVVENRGNGKAENRFHAASNSKDESTVMAKVDTSNVQAESYLRIPLQALDHMINLAGETIIVRNQLLQKVESYQDHSLLSIVRNLSQLITLSQESIMRTRLQKLESFYKKIPRLVRDLEKITGKEVELHLEGGEVELDKNIIDTISDPITHMIRNAIDHGIETAKERTNAGKPAKGNIFFSASLRGGNVILKVSDDGRGLNFERIREKAIERGILGPEEAERKSTEELSELVFIPGFSTSQSVSSTSGRGVGMDVVKMNFQKAGGSVSISSVSGKGTIISATLPQTLSIINCQMVATSGMHLAIPQANISELILLDRKLVSSIENKEVYQLRGHLLPILSTSKILQLPDDYITESRYLVVVHTEKHHFGLLVEEIENSEEIVVKPLTKDLARLNLYTGAAILGDGSVSLILDISGIAKYLSLQANILEETKSLSIKEVIVQDQYLLFTVRGQLFGINSNEVQRIEMIDIKQIEYIMKREVIQYRGEVLELCRLENYFNLASEQVHSQSTVILMHFEDGKKGLLVEEIVNVVEEIPSFTKSEDSSTGVLGSGVLSDQIVIIIDGKTVLSKVSKNITLVDISKGGGLNG</sequence>
<dbReference type="Proteomes" id="UP000014540">
    <property type="component" value="Unassembled WGS sequence"/>
</dbReference>
<organism evidence="10 11">
    <name type="scientific">Leptospira fainei serovar Hurstbridge str. BUT 6</name>
    <dbReference type="NCBI Taxonomy" id="1193011"/>
    <lineage>
        <taxon>Bacteria</taxon>
        <taxon>Pseudomonadati</taxon>
        <taxon>Spirochaetota</taxon>
        <taxon>Spirochaetia</taxon>
        <taxon>Leptospirales</taxon>
        <taxon>Leptospiraceae</taxon>
        <taxon>Leptospira</taxon>
    </lineage>
</organism>
<proteinExistence type="predicted"/>
<dbReference type="SUPFAM" id="SSF55874">
    <property type="entry name" value="ATPase domain of HSP90 chaperone/DNA topoisomerase II/histidine kinase"/>
    <property type="match status" value="1"/>
</dbReference>
<comment type="catalytic activity">
    <reaction evidence="1">
        <text>ATP + protein L-histidine = ADP + protein N-phospho-L-histidine.</text>
        <dbReference type="EC" id="2.7.13.3"/>
    </reaction>
</comment>
<dbReference type="GO" id="GO:0000155">
    <property type="term" value="F:phosphorelay sensor kinase activity"/>
    <property type="evidence" value="ECO:0007669"/>
    <property type="project" value="InterPro"/>
</dbReference>
<accession>S3W683</accession>
<dbReference type="Pfam" id="PF01584">
    <property type="entry name" value="CheW"/>
    <property type="match status" value="2"/>
</dbReference>
<dbReference type="InterPro" id="IPR036890">
    <property type="entry name" value="HATPase_C_sf"/>
</dbReference>
<name>S3W683_9LEPT</name>
<dbReference type="STRING" id="1193011.LEP1GSC058_2003"/>
<evidence type="ECO:0000256" key="3">
    <source>
        <dbReference type="ARBA" id="ARBA00022553"/>
    </source>
</evidence>
<dbReference type="SUPFAM" id="SSF47384">
    <property type="entry name" value="Homodimeric domain of signal transducing histidine kinase"/>
    <property type="match status" value="1"/>
</dbReference>
<dbReference type="Gene3D" id="2.40.50.180">
    <property type="entry name" value="CheA-289, Domain 4"/>
    <property type="match status" value="1"/>
</dbReference>
<dbReference type="CDD" id="cd00088">
    <property type="entry name" value="HPT"/>
    <property type="match status" value="1"/>
</dbReference>
<feature type="domain" description="CheW-like" evidence="8">
    <location>
        <begin position="533"/>
        <end position="666"/>
    </location>
</feature>
<dbReference type="Gene3D" id="1.10.287.560">
    <property type="entry name" value="Histidine kinase CheA-like, homodimeric domain"/>
    <property type="match status" value="1"/>
</dbReference>
<dbReference type="InterPro" id="IPR008207">
    <property type="entry name" value="Sig_transdc_His_kin_Hpt_dom"/>
</dbReference>
<dbReference type="SUPFAM" id="SSF50341">
    <property type="entry name" value="CheW-like"/>
    <property type="match status" value="2"/>
</dbReference>
<dbReference type="InterPro" id="IPR004105">
    <property type="entry name" value="CheA-like_dim"/>
</dbReference>
<feature type="modified residue" description="Phosphohistidine" evidence="6">
    <location>
        <position position="42"/>
    </location>
</feature>
<dbReference type="InterPro" id="IPR051315">
    <property type="entry name" value="Bact_Chemotaxis_CheA"/>
</dbReference>
<evidence type="ECO:0000313" key="11">
    <source>
        <dbReference type="Proteomes" id="UP000014540"/>
    </source>
</evidence>
<dbReference type="InterPro" id="IPR003594">
    <property type="entry name" value="HATPase_dom"/>
</dbReference>
<dbReference type="Pfam" id="PF02895">
    <property type="entry name" value="H-kinase_dim"/>
    <property type="match status" value="1"/>
</dbReference>
<dbReference type="SMART" id="SM01231">
    <property type="entry name" value="H-kinase_dim"/>
    <property type="match status" value="1"/>
</dbReference>
<evidence type="ECO:0000256" key="1">
    <source>
        <dbReference type="ARBA" id="ARBA00000085"/>
    </source>
</evidence>
<dbReference type="InterPro" id="IPR036097">
    <property type="entry name" value="HisK_dim/P_sf"/>
</dbReference>
<dbReference type="AlphaFoldDB" id="S3W683"/>
<dbReference type="Gene3D" id="2.30.30.40">
    <property type="entry name" value="SH3 Domains"/>
    <property type="match status" value="1"/>
</dbReference>
<dbReference type="InterPro" id="IPR002545">
    <property type="entry name" value="CheW-lke_dom"/>
</dbReference>
<dbReference type="InterPro" id="IPR036641">
    <property type="entry name" value="HPT_dom_sf"/>
</dbReference>